<protein>
    <recommendedName>
        <fullName evidence="3">Nucleotidyltransferase domain-containing protein</fullName>
    </recommendedName>
</protein>
<evidence type="ECO:0000313" key="1">
    <source>
        <dbReference type="EMBL" id="MFC5634579.1"/>
    </source>
</evidence>
<comment type="caution">
    <text evidence="1">The sequence shown here is derived from an EMBL/GenBank/DDBJ whole genome shotgun (WGS) entry which is preliminary data.</text>
</comment>
<reference evidence="2" key="1">
    <citation type="journal article" date="2019" name="Int. J. Syst. Evol. Microbiol.">
        <title>The Global Catalogue of Microorganisms (GCM) 10K type strain sequencing project: providing services to taxonomists for standard genome sequencing and annotation.</title>
        <authorList>
            <consortium name="The Broad Institute Genomics Platform"/>
            <consortium name="The Broad Institute Genome Sequencing Center for Infectious Disease"/>
            <person name="Wu L."/>
            <person name="Ma J."/>
        </authorList>
    </citation>
    <scope>NUCLEOTIDE SEQUENCE [LARGE SCALE GENOMIC DNA]</scope>
    <source>
        <strain evidence="2">CGMCC 4.7248</strain>
    </source>
</reference>
<evidence type="ECO:0008006" key="3">
    <source>
        <dbReference type="Google" id="ProtNLM"/>
    </source>
</evidence>
<accession>A0ABW0UNS5</accession>
<organism evidence="1 2">
    <name type="scientific">Streptomyces bullii</name>
    <dbReference type="NCBI Taxonomy" id="349910"/>
    <lineage>
        <taxon>Bacteria</taxon>
        <taxon>Bacillati</taxon>
        <taxon>Actinomycetota</taxon>
        <taxon>Actinomycetes</taxon>
        <taxon>Kitasatosporales</taxon>
        <taxon>Streptomycetaceae</taxon>
        <taxon>Streptomyces</taxon>
    </lineage>
</organism>
<gene>
    <name evidence="1" type="ORF">ACFPZJ_12485</name>
</gene>
<keyword evidence="2" id="KW-1185">Reference proteome</keyword>
<proteinExistence type="predicted"/>
<dbReference type="RefSeq" id="WP_381020504.1">
    <property type="nucleotide sequence ID" value="NZ_JBHSNY010000004.1"/>
</dbReference>
<dbReference type="InterPro" id="IPR043519">
    <property type="entry name" value="NT_sf"/>
</dbReference>
<sequence length="261" mass="29619">MEQIAVDWLTPLQSRDLIPEGSLAAFVVGSAARGWHNDRSDFDIYIISSSEWETATASTIPMPLNPPRICSETFFHADRRWEVTYWLDSQIDQMLAKVSRDEYDREVVAREVLTPREELALSRIQNCLPVFGEEWILSARKELADSAFRSFVVARSLSGADDSVEDALGQLESGDLESATLSARRALGFAVDALLEGHGEYGSQSPKWRPNRFRAASPSLLSFEEYWALETMRDYDMTAPENWIREVLTICQEISMRVETE</sequence>
<dbReference type="SUPFAM" id="SSF81301">
    <property type="entry name" value="Nucleotidyltransferase"/>
    <property type="match status" value="1"/>
</dbReference>
<dbReference type="EMBL" id="JBHSNY010000004">
    <property type="protein sequence ID" value="MFC5634579.1"/>
    <property type="molecule type" value="Genomic_DNA"/>
</dbReference>
<dbReference type="Proteomes" id="UP001596154">
    <property type="component" value="Unassembled WGS sequence"/>
</dbReference>
<name>A0ABW0UNS5_9ACTN</name>
<evidence type="ECO:0000313" key="2">
    <source>
        <dbReference type="Proteomes" id="UP001596154"/>
    </source>
</evidence>